<organism evidence="1 2">
    <name type="scientific">Rhodococcus rhodochrous</name>
    <dbReference type="NCBI Taxonomy" id="1829"/>
    <lineage>
        <taxon>Bacteria</taxon>
        <taxon>Bacillati</taxon>
        <taxon>Actinomycetota</taxon>
        <taxon>Actinomycetes</taxon>
        <taxon>Mycobacteriales</taxon>
        <taxon>Nocardiaceae</taxon>
        <taxon>Rhodococcus</taxon>
    </lineage>
</organism>
<proteinExistence type="predicted"/>
<dbReference type="RefSeq" id="WP_230792930.1">
    <property type="nucleotide sequence ID" value="NZ_JAJNCO010000042.1"/>
</dbReference>
<sequence>MDTAERVLASPRGRRFAAHLGYACSTDERASNYREPLTQADALDVLAAVDAQAVARLPELDVLDALGRATDFARYWQPPDEEDLWFADPAIVTASRPIVEAVLACDHTRWWSAPMDPTCQRAVQKRYTPTDKWSETFWNNQDQDADLIAWRQHVLDDEDRFRRYLDAEPERQISGEWWSTPVPSRVRVTSRARENLGAVELLLAEDDDSDGRRARVWPVRVDDAARVYEITGPDAWIHLVDAYPLAVPASRRSDWYEATGEHLQWYLPDWAAVSADYDAVHLTVLGYLTTAGLALPLTTHTGASVLAGWEPDATFWLDPRLVRTCGAPVEWQRTGDTPWAPAPVR</sequence>
<name>A0AAW4XPR9_RHORH</name>
<reference evidence="1" key="1">
    <citation type="submission" date="2021-11" db="EMBL/GenBank/DDBJ databases">
        <title>Development of a sustainable strategy for remediation of hydrocarbon-contaminated territories based on the waste exchange concept.</title>
        <authorList>
            <person name="Elkin A."/>
        </authorList>
    </citation>
    <scope>NUCLEOTIDE SEQUENCE</scope>
    <source>
        <strain evidence="1">IEGM 757</strain>
    </source>
</reference>
<dbReference type="Proteomes" id="UP001198630">
    <property type="component" value="Unassembled WGS sequence"/>
</dbReference>
<dbReference type="EMBL" id="JAJNCO010000042">
    <property type="protein sequence ID" value="MCD2115026.1"/>
    <property type="molecule type" value="Genomic_DNA"/>
</dbReference>
<evidence type="ECO:0000313" key="1">
    <source>
        <dbReference type="EMBL" id="MCD2115026.1"/>
    </source>
</evidence>
<gene>
    <name evidence="1" type="ORF">LQ384_28535</name>
</gene>
<comment type="caution">
    <text evidence="1">The sequence shown here is derived from an EMBL/GenBank/DDBJ whole genome shotgun (WGS) entry which is preliminary data.</text>
</comment>
<evidence type="ECO:0000313" key="2">
    <source>
        <dbReference type="Proteomes" id="UP001198630"/>
    </source>
</evidence>
<dbReference type="AlphaFoldDB" id="A0AAW4XPR9"/>
<protein>
    <submittedName>
        <fullName evidence="1">Uncharacterized protein</fullName>
    </submittedName>
</protein>
<accession>A0AAW4XPR9</accession>